<dbReference type="Proteomes" id="UP000800041">
    <property type="component" value="Unassembled WGS sequence"/>
</dbReference>
<protein>
    <recommendedName>
        <fullName evidence="4">Apple domain-containing protein</fullName>
    </recommendedName>
</protein>
<name>A0A6G1H6B0_9PEZI</name>
<keyword evidence="3" id="KW-1185">Reference proteome</keyword>
<proteinExistence type="predicted"/>
<evidence type="ECO:0000313" key="3">
    <source>
        <dbReference type="Proteomes" id="UP000800041"/>
    </source>
</evidence>
<evidence type="ECO:0000313" key="2">
    <source>
        <dbReference type="EMBL" id="KAF1988604.1"/>
    </source>
</evidence>
<feature type="compositionally biased region" description="Polar residues" evidence="1">
    <location>
        <begin position="1"/>
        <end position="25"/>
    </location>
</feature>
<dbReference type="EMBL" id="ML977148">
    <property type="protein sequence ID" value="KAF1988604.1"/>
    <property type="molecule type" value="Genomic_DNA"/>
</dbReference>
<dbReference type="AlphaFoldDB" id="A0A6G1H6B0"/>
<evidence type="ECO:0008006" key="4">
    <source>
        <dbReference type="Google" id="ProtNLM"/>
    </source>
</evidence>
<accession>A0A6G1H6B0</accession>
<feature type="region of interest" description="Disordered" evidence="1">
    <location>
        <begin position="1"/>
        <end position="31"/>
    </location>
</feature>
<reference evidence="2" key="1">
    <citation type="journal article" date="2020" name="Stud. Mycol.">
        <title>101 Dothideomycetes genomes: a test case for predicting lifestyles and emergence of pathogens.</title>
        <authorList>
            <person name="Haridas S."/>
            <person name="Albert R."/>
            <person name="Binder M."/>
            <person name="Bloem J."/>
            <person name="Labutti K."/>
            <person name="Salamov A."/>
            <person name="Andreopoulos B."/>
            <person name="Baker S."/>
            <person name="Barry K."/>
            <person name="Bills G."/>
            <person name="Bluhm B."/>
            <person name="Cannon C."/>
            <person name="Castanera R."/>
            <person name="Culley D."/>
            <person name="Daum C."/>
            <person name="Ezra D."/>
            <person name="Gonzalez J."/>
            <person name="Henrissat B."/>
            <person name="Kuo A."/>
            <person name="Liang C."/>
            <person name="Lipzen A."/>
            <person name="Lutzoni F."/>
            <person name="Magnuson J."/>
            <person name="Mondo S."/>
            <person name="Nolan M."/>
            <person name="Ohm R."/>
            <person name="Pangilinan J."/>
            <person name="Park H.-J."/>
            <person name="Ramirez L."/>
            <person name="Alfaro M."/>
            <person name="Sun H."/>
            <person name="Tritt A."/>
            <person name="Yoshinaga Y."/>
            <person name="Zwiers L.-H."/>
            <person name="Turgeon B."/>
            <person name="Goodwin S."/>
            <person name="Spatafora J."/>
            <person name="Crous P."/>
            <person name="Grigoriev I."/>
        </authorList>
    </citation>
    <scope>NUCLEOTIDE SEQUENCE</scope>
    <source>
        <strain evidence="2">CBS 113979</strain>
    </source>
</reference>
<evidence type="ECO:0000256" key="1">
    <source>
        <dbReference type="SAM" id="MobiDB-lite"/>
    </source>
</evidence>
<gene>
    <name evidence="2" type="ORF">K402DRAFT_402783</name>
</gene>
<organism evidence="2 3">
    <name type="scientific">Aulographum hederae CBS 113979</name>
    <dbReference type="NCBI Taxonomy" id="1176131"/>
    <lineage>
        <taxon>Eukaryota</taxon>
        <taxon>Fungi</taxon>
        <taxon>Dikarya</taxon>
        <taxon>Ascomycota</taxon>
        <taxon>Pezizomycotina</taxon>
        <taxon>Dothideomycetes</taxon>
        <taxon>Pleosporomycetidae</taxon>
        <taxon>Aulographales</taxon>
        <taxon>Aulographaceae</taxon>
    </lineage>
</organism>
<sequence length="312" mass="33501">MSHQQPSPTRRQSHQQSIPGTSNDGGNLGIPQRRQAGIVAYVSYGPLLAQHTHGIFTAADTRSKHAKRNSLRILANRDVVKIETSLQKRDTIDGKGNEYNCYSQQYPASVTCTKQVVLTTTKTIVYTATKTATLTAPRQTTTVTKSSTSTYTSTTNVLALIPFTLTLSATTTLTTVTTTSTDITTTSTETVVPPAATFYAACANNNIASRYNGLKIFSTNTRVRVDIDSYDGLATYDCCVNCILTPGCLFAAQFVGATFNVCNVYTPFVPVEYVCDGSSNAAGFFGTTADPGFTNSVYVMDGYCGQWGPPQG</sequence>